<evidence type="ECO:0000256" key="2">
    <source>
        <dbReference type="SAM" id="MobiDB-lite"/>
    </source>
</evidence>
<name>A0AAE7RXY5_9CAUD</name>
<feature type="coiled-coil region" evidence="1">
    <location>
        <begin position="814"/>
        <end position="848"/>
    </location>
</feature>
<organism evidence="3 4">
    <name type="scientific">uncultured phage cr54_1</name>
    <dbReference type="NCBI Taxonomy" id="2986398"/>
    <lineage>
        <taxon>Viruses</taxon>
        <taxon>Duplodnaviria</taxon>
        <taxon>Heunggongvirae</taxon>
        <taxon>Uroviricota</taxon>
        <taxon>Caudoviricetes</taxon>
        <taxon>Crassvirales</taxon>
        <taxon>Intestiviridae</taxon>
        <taxon>Churivirinae</taxon>
        <taxon>Jahgtovirus</taxon>
        <taxon>Jahgtovirus intestinalis</taxon>
    </lineage>
</organism>
<dbReference type="KEGG" id="vg:75691094"/>
<gene>
    <name evidence="3" type="primary">gp_20518</name>
</gene>
<feature type="region of interest" description="Disordered" evidence="2">
    <location>
        <begin position="1704"/>
        <end position="1723"/>
    </location>
</feature>
<feature type="compositionally biased region" description="Polar residues" evidence="2">
    <location>
        <begin position="942"/>
        <end position="961"/>
    </location>
</feature>
<dbReference type="Proteomes" id="UP000827440">
    <property type="component" value="Segment"/>
</dbReference>
<dbReference type="RefSeq" id="YP_010359545.1">
    <property type="nucleotide sequence ID" value="NC_062774.1"/>
</dbReference>
<keyword evidence="4" id="KW-1185">Reference proteome</keyword>
<keyword evidence="1" id="KW-0175">Coiled coil</keyword>
<evidence type="ECO:0000313" key="3">
    <source>
        <dbReference type="EMBL" id="QWM89973.1"/>
    </source>
</evidence>
<evidence type="ECO:0000256" key="1">
    <source>
        <dbReference type="SAM" id="Coils"/>
    </source>
</evidence>
<reference evidence="3 4" key="1">
    <citation type="submission" date="2021-04" db="EMBL/GenBank/DDBJ databases">
        <authorList>
            <person name="Shkoporov A.N."/>
            <person name="Stockdale S.R."/>
            <person name="Guerin E."/>
            <person name="Ross R.P."/>
            <person name="Hill C."/>
        </authorList>
    </citation>
    <scope>NUCLEOTIDE SEQUENCE [LARGE SCALE GENOMIC DNA]</scope>
    <source>
        <strain evidence="4">cr54_1</strain>
    </source>
</reference>
<sequence>MPDNIFEKVKVTETAPTSVGANSVNEPIKLYKLDAESMKKDVLSNMMRTNVFTGKAEDYDSLASYGAQPNQYQSQSELEKLRAKNQSAWKQAGNTLVQTIGTIIGDTVGGVGMLVDIATGGLWDDKPFSNPITRAGDAISDYVRDELAPIYRENPDKAFDFDDFSGWFFSQVPSIASSLSLMIPGMAFEKGVGAIGKGIGALAKTSSPVARAMNKARAITKLDNAYNMARVQALAKDGITAIGMRLGENYQEARGVAEQIHQEATDLFSNMSDVEYRKWLEDNQDIVNEAGTDDKDAIAKTIADKASMRNFSYNAANVVFDYMQLRAVNKMLGQINRAITPRLRYAQNQTLDRLASTGVEGASQTLGQAAKSTVTGIAGKFNRLINSSENLLVSKLSEGVEEAINYVGQEEGTAYGRYLLGQLNDYKGDISIDRIRNYLQDPQLYNSALWGVIGGVVFGGTMSAINNRKGGITDEQIRIAEITGREQVFNQYQNTMSQISQGLNPYDFERDANGNIIHYLDDGTVSQDISVGTPRNAKLTPEEQETMANEAKTRFVSSLTLNAIRAGNYELLQDYINDPRLKKKLIDNGLAEESSFTNDTAELNALMEKTLEKYKTYSTAMRSANIEDALLDIAISENIFNSNEADLLDQRIQKIQSIQNELEQSIPQLGEYVDPMVKNRILIASLEEYRKEAYELYNKVKDSKNPIDKLTASNYKDLINTIEHKIDDANNLLTPSDKLYSRNIRYAYDEVLGLPKDELIMQELDKFTESEDNMKLYRQSVQDFAMTKVMKELRAINSEYVDNMELQLYHEINRDNFRSKIATTNEEVQRKAQEIKADQERAAKLQLDTAKNAINGYIATATDEQLAALNRVLNNQMSEEDANNPEIVSLSKAADIIKSSKDKDKLLKDIQSNIAKTNAHNERVRLAKEQADKAKQAAKLQSPSLTGEVQNTPTETINTPPVVQPAPAPKTEEEKQLKDTLDKVVSTATTSNAVTNANIDTFNYKISTPFSSVDYIKGKPVKVYSILVEKSRFGNVSINGYDKAGKLIADVTIEELNIAIANNEIEITPKTEGEDGALESAVQDLDPMRQRVEEIKLIIDLYNKINGNTIEGKNFTSVNDMMVYLQRLNPNAINLYNDMKIIANSLIADGKIISTDVEYKAPNEIVAESKKTLDKAISEKKKEDNSASYYFDLINLEDSKVYTQIGKLRTGNTVTVELDANGHMFVKSKGLTIGELPFVKYENGRTVAINQGWTYTISNNDIAFISRLKDIVNSNDESAKEFLATLSNIRRLFKVRNNPDIESTFGHLLNTLQENELWKELNTRFGNDVDLLTKVKHLNNIIFFDYNVSLASPYFSKIVSDSLNNWMNKIKKSYSDINNLRSSISKNKSKSKRLTIGSTSSGSLIYAKDGRGNPKYSSIAEVTTADITNGFQLVRGGDECIIDIKTGQRIEASGIKRGVVGVVVKDSEGRLMTATTRENTMANSHTKETAYTKAFNEGLDSLFTQLLKATHDKNVHLHDALLKEIDKYIGAGKPLFGYRVQGNALIPNLGRQAPTIWFNINQDNPNVKFVYPDGSTYNLSAYLPNTRTRPTNTNNNFAKAMQGVYSTITRNVVNSAVTNESDMFRIGENGTLEARIPNLDRDVWFDTGYNSYNEFVANDGVVVTDLGAIRDDNGNIVSNFNFTNDRFNKRITLVAPVRSKTAKLTKTTPVKESSPAELPTPTVVPSTSISGTITEIATSLTNDEALLGVVSSLEQAGLTVNPTIEINDKRFASIVPGTNELVLTSQWQTLDATQKVLKIVHEGVHFLLNDERANIEQSFGDLYDKFASFIKSDSALANTYGKYLKEGYPRAIQIEEFVTEALTSRELARLLSTIKYDSKGDQLSDNLFTKIVEAIANIIGKINSNLDNTMLGEIRNRLSQIGQDVNGETQVEITSIADEDIATGIPDFDDFDGLDLLDSAVIDNYGQVDNFDTYIAGLTERQKATVTRLFNEGALSFVCE</sequence>
<proteinExistence type="predicted"/>
<accession>A0AAE7RXY5</accession>
<dbReference type="EMBL" id="MZ130484">
    <property type="protein sequence ID" value="QWM89973.1"/>
    <property type="molecule type" value="Genomic_DNA"/>
</dbReference>
<feature type="region of interest" description="Disordered" evidence="2">
    <location>
        <begin position="928"/>
        <end position="973"/>
    </location>
</feature>
<evidence type="ECO:0000313" key="4">
    <source>
        <dbReference type="Proteomes" id="UP000827440"/>
    </source>
</evidence>
<protein>
    <submittedName>
        <fullName evidence="3">Peptidase</fullName>
    </submittedName>
</protein>
<dbReference type="GeneID" id="75691094"/>